<dbReference type="PANTHER" id="PTHR30204">
    <property type="entry name" value="REDOX-CYCLING DRUG-SENSING TRANSCRIPTIONAL ACTIVATOR SOXR"/>
    <property type="match status" value="1"/>
</dbReference>
<gene>
    <name evidence="7" type="ORF">CTDIVETGP_3021</name>
</gene>
<comment type="caution">
    <text evidence="7">The sequence shown here is derived from an EMBL/GenBank/DDBJ whole genome shotgun (WGS) entry which is preliminary data.</text>
</comment>
<dbReference type="RefSeq" id="WP_017894925.1">
    <property type="nucleotide sequence ID" value="NZ_CBXI010000044.1"/>
</dbReference>
<keyword evidence="1" id="KW-0678">Repressor</keyword>
<evidence type="ECO:0000256" key="3">
    <source>
        <dbReference type="ARBA" id="ARBA00023125"/>
    </source>
</evidence>
<reference evidence="7 8" key="1">
    <citation type="journal article" date="2015" name="Genome Announc.">
        <title>Draft Genome Sequence of Clostridium tyrobutyricum Strain DIVETGP, Isolated from Cow's Milk for Grana Padano Production.</title>
        <authorList>
            <person name="Soggiu A."/>
            <person name="Piras C."/>
            <person name="Gaiarsa S."/>
            <person name="Sassera D."/>
            <person name="Roncada P."/>
            <person name="Bendixen E."/>
            <person name="Brasca M."/>
            <person name="Bonizzi L."/>
        </authorList>
    </citation>
    <scope>NUCLEOTIDE SEQUENCE [LARGE SCALE GENOMIC DNA]</scope>
    <source>
        <strain evidence="7 8">DIVETGP</strain>
    </source>
</reference>
<dbReference type="Gene3D" id="3.20.80.10">
    <property type="entry name" value="Regulatory factor, effector binding domain"/>
    <property type="match status" value="1"/>
</dbReference>
<keyword evidence="2" id="KW-0805">Transcription regulation</keyword>
<proteinExistence type="predicted"/>
<dbReference type="GO" id="GO:0003677">
    <property type="term" value="F:DNA binding"/>
    <property type="evidence" value="ECO:0007669"/>
    <property type="project" value="UniProtKB-KW"/>
</dbReference>
<evidence type="ECO:0000256" key="1">
    <source>
        <dbReference type="ARBA" id="ARBA00022491"/>
    </source>
</evidence>
<dbReference type="AlphaFoldDB" id="W6N8P6"/>
<dbReference type="Pfam" id="PF06445">
    <property type="entry name" value="GyrI-like"/>
    <property type="match status" value="1"/>
</dbReference>
<feature type="domain" description="HTH merR-type" evidence="6">
    <location>
        <begin position="6"/>
        <end position="75"/>
    </location>
</feature>
<dbReference type="OrthoDB" id="9773308at2"/>
<evidence type="ECO:0000313" key="8">
    <source>
        <dbReference type="Proteomes" id="UP000019482"/>
    </source>
</evidence>
<dbReference type="Gene3D" id="1.10.1660.10">
    <property type="match status" value="1"/>
</dbReference>
<dbReference type="Proteomes" id="UP000019482">
    <property type="component" value="Unassembled WGS sequence"/>
</dbReference>
<evidence type="ECO:0000259" key="6">
    <source>
        <dbReference type="PROSITE" id="PS50937"/>
    </source>
</evidence>
<dbReference type="InterPro" id="IPR009061">
    <property type="entry name" value="DNA-bd_dom_put_sf"/>
</dbReference>
<sequence length="283" mass="33350">MINENCYKIGEISKLFNIGLDSLRYYERVGIVSPKRDPINNYRIYSLDDIREIAIIRELMELRFPSKQIKELGRNRNLSTSMELLEREINIVNESIVNLYQTKESLNTRLSSIKAILKNSIEFYQIKILTFPERSCVMISETNIPDRMVTYTATKYMHKTKQKFPIIGSCDCYTLDLENSNPDSDYYKTENVFFYSESSNYVGNYFLPPGKYLSLFYRGNLKQTKRYVPKMLDFAKEHNFEVISHPIEIGHIDCYETLDEEEFITEIQIPVKPLKKRVKLNTN</sequence>
<protein>
    <submittedName>
        <fullName evidence="7">MerR-family transcriptional regulator</fullName>
    </submittedName>
</protein>
<keyword evidence="8" id="KW-1185">Reference proteome</keyword>
<feature type="coiled-coil region" evidence="5">
    <location>
        <begin position="75"/>
        <end position="102"/>
    </location>
</feature>
<dbReference type="SUPFAM" id="SSF55136">
    <property type="entry name" value="Probable bacterial effector-binding domain"/>
    <property type="match status" value="1"/>
</dbReference>
<name>W6N8P6_CLOTY</name>
<dbReference type="Pfam" id="PF13411">
    <property type="entry name" value="MerR_1"/>
    <property type="match status" value="1"/>
</dbReference>
<accession>W6N8P6</accession>
<evidence type="ECO:0000256" key="4">
    <source>
        <dbReference type="ARBA" id="ARBA00023163"/>
    </source>
</evidence>
<dbReference type="SUPFAM" id="SSF46955">
    <property type="entry name" value="Putative DNA-binding domain"/>
    <property type="match status" value="1"/>
</dbReference>
<keyword evidence="4" id="KW-0804">Transcription</keyword>
<dbReference type="EMBL" id="CBXI010000044">
    <property type="protein sequence ID" value="CDL92951.1"/>
    <property type="molecule type" value="Genomic_DNA"/>
</dbReference>
<keyword evidence="5" id="KW-0175">Coiled coil</keyword>
<evidence type="ECO:0000256" key="5">
    <source>
        <dbReference type="SAM" id="Coils"/>
    </source>
</evidence>
<dbReference type="InterPro" id="IPR000551">
    <property type="entry name" value="MerR-type_HTH_dom"/>
</dbReference>
<organism evidence="7 8">
    <name type="scientific">Clostridium tyrobutyricum DIVETGP</name>
    <dbReference type="NCBI Taxonomy" id="1408889"/>
    <lineage>
        <taxon>Bacteria</taxon>
        <taxon>Bacillati</taxon>
        <taxon>Bacillota</taxon>
        <taxon>Clostridia</taxon>
        <taxon>Eubacteriales</taxon>
        <taxon>Clostridiaceae</taxon>
        <taxon>Clostridium</taxon>
    </lineage>
</organism>
<dbReference type="GO" id="GO:0003700">
    <property type="term" value="F:DNA-binding transcription factor activity"/>
    <property type="evidence" value="ECO:0007669"/>
    <property type="project" value="InterPro"/>
</dbReference>
<dbReference type="InterPro" id="IPR029442">
    <property type="entry name" value="GyrI-like"/>
</dbReference>
<dbReference type="SMART" id="SM00422">
    <property type="entry name" value="HTH_MERR"/>
    <property type="match status" value="1"/>
</dbReference>
<dbReference type="GeneID" id="29420561"/>
<dbReference type="InterPro" id="IPR011256">
    <property type="entry name" value="Reg_factor_effector_dom_sf"/>
</dbReference>
<evidence type="ECO:0000256" key="2">
    <source>
        <dbReference type="ARBA" id="ARBA00023015"/>
    </source>
</evidence>
<dbReference type="PANTHER" id="PTHR30204:SF69">
    <property type="entry name" value="MERR-FAMILY TRANSCRIPTIONAL REGULATOR"/>
    <property type="match status" value="1"/>
</dbReference>
<evidence type="ECO:0000313" key="7">
    <source>
        <dbReference type="EMBL" id="CDL92951.1"/>
    </source>
</evidence>
<keyword evidence="3" id="KW-0238">DNA-binding</keyword>
<dbReference type="PROSITE" id="PS50937">
    <property type="entry name" value="HTH_MERR_2"/>
    <property type="match status" value="1"/>
</dbReference>
<dbReference type="InterPro" id="IPR047057">
    <property type="entry name" value="MerR_fam"/>
</dbReference>